<dbReference type="InterPro" id="IPR021527">
    <property type="entry name" value="DUF2795"/>
</dbReference>
<organism evidence="2 3">
    <name type="scientific">Amycolatopsis minnesotensis</name>
    <dbReference type="NCBI Taxonomy" id="337894"/>
    <lineage>
        <taxon>Bacteria</taxon>
        <taxon>Bacillati</taxon>
        <taxon>Actinomycetota</taxon>
        <taxon>Actinomycetes</taxon>
        <taxon>Pseudonocardiales</taxon>
        <taxon>Pseudonocardiaceae</taxon>
        <taxon>Amycolatopsis</taxon>
    </lineage>
</organism>
<proteinExistence type="predicted"/>
<dbReference type="Proteomes" id="UP001501116">
    <property type="component" value="Unassembled WGS sequence"/>
</dbReference>
<dbReference type="Pfam" id="PF11387">
    <property type="entry name" value="DUF2795"/>
    <property type="match status" value="1"/>
</dbReference>
<evidence type="ECO:0008006" key="4">
    <source>
        <dbReference type="Google" id="ProtNLM"/>
    </source>
</evidence>
<evidence type="ECO:0000256" key="1">
    <source>
        <dbReference type="SAM" id="MobiDB-lite"/>
    </source>
</evidence>
<gene>
    <name evidence="2" type="ORF">GCM10009754_64850</name>
</gene>
<name>A0ABN2S369_9PSEU</name>
<sequence length="109" mass="11866">MTGALEISPASNSPPAVARRRDDRCVRFGDAGTLHRGPRPLAEEVLMTDFDEEQLRTGLEGLRYPCDRGELLRYAASQGAGDDLLGCLGMLPERDYTGLTSVREALAET</sequence>
<comment type="caution">
    <text evidence="2">The sequence shown here is derived from an EMBL/GenBank/DDBJ whole genome shotgun (WGS) entry which is preliminary data.</text>
</comment>
<evidence type="ECO:0000313" key="2">
    <source>
        <dbReference type="EMBL" id="GAA1979573.1"/>
    </source>
</evidence>
<evidence type="ECO:0000313" key="3">
    <source>
        <dbReference type="Proteomes" id="UP001501116"/>
    </source>
</evidence>
<dbReference type="EMBL" id="BAAANN010000031">
    <property type="protein sequence ID" value="GAA1979573.1"/>
    <property type="molecule type" value="Genomic_DNA"/>
</dbReference>
<reference evidence="2 3" key="1">
    <citation type="journal article" date="2019" name="Int. J. Syst. Evol. Microbiol.">
        <title>The Global Catalogue of Microorganisms (GCM) 10K type strain sequencing project: providing services to taxonomists for standard genome sequencing and annotation.</title>
        <authorList>
            <consortium name="The Broad Institute Genomics Platform"/>
            <consortium name="The Broad Institute Genome Sequencing Center for Infectious Disease"/>
            <person name="Wu L."/>
            <person name="Ma J."/>
        </authorList>
    </citation>
    <scope>NUCLEOTIDE SEQUENCE [LARGE SCALE GENOMIC DNA]</scope>
    <source>
        <strain evidence="2 3">JCM 14545</strain>
    </source>
</reference>
<dbReference type="RefSeq" id="WP_344427651.1">
    <property type="nucleotide sequence ID" value="NZ_BAAANN010000031.1"/>
</dbReference>
<feature type="region of interest" description="Disordered" evidence="1">
    <location>
        <begin position="1"/>
        <end position="22"/>
    </location>
</feature>
<keyword evidence="3" id="KW-1185">Reference proteome</keyword>
<protein>
    <recommendedName>
        <fullName evidence="4">DUF2795 domain-containing protein</fullName>
    </recommendedName>
</protein>
<accession>A0ABN2S369</accession>